<dbReference type="Proteomes" id="UP000216624">
    <property type="component" value="Unassembled WGS sequence"/>
</dbReference>
<name>A0A261AKS7_CAERE</name>
<dbReference type="eggNOG" id="ENOG502TGHG">
    <property type="taxonomic scope" value="Eukaryota"/>
</dbReference>
<protein>
    <submittedName>
        <fullName evidence="1">Uncharacterized protein</fullName>
    </submittedName>
</protein>
<keyword evidence="2" id="KW-1185">Reference proteome</keyword>
<sequence>MRRSCKLLLAFLLLVTFVDLFKFWCSEDYKDWVEAEQDEIDLKSVFKRFDTQDVFTRWHTCITENLLWIDNPEKFWDDFMFASKRCDLRANVQQIGIVTLKNSDEMKHVIFPKIYNFGPHNLFSIGIGRDIQAERQFRRKMKKLGNNVTFYGADPVSYINDDLYSQIGTYFPLAIGSHSGISNAMVMIEDGGYSKKSMIHVDILYFFKNLLNVTKIDNMWFDAEGAEFGDGFFDIFYRNGRFDQNGIDICQINIEMHKHQDYPERKTQFMEFVKRLIREKRFGIFAGDQYIHNRMFLFNFESQYCLRKFLNKFG</sequence>
<proteinExistence type="predicted"/>
<comment type="caution">
    <text evidence="1">The sequence shown here is derived from an EMBL/GenBank/DDBJ whole genome shotgun (WGS) entry which is preliminary data.</text>
</comment>
<evidence type="ECO:0000313" key="1">
    <source>
        <dbReference type="EMBL" id="OZF98651.1"/>
    </source>
</evidence>
<dbReference type="KEGG" id="crq:GCK72_001774"/>
<dbReference type="InterPro" id="IPR006342">
    <property type="entry name" value="FkbM_mtfrase"/>
</dbReference>
<accession>A0A261AKS7</accession>
<feature type="non-terminal residue" evidence="1">
    <location>
        <position position="1"/>
    </location>
</feature>
<dbReference type="CTD" id="9819212"/>
<dbReference type="EMBL" id="NMWX01000006">
    <property type="protein sequence ID" value="OZF98651.1"/>
    <property type="molecule type" value="Genomic_DNA"/>
</dbReference>
<dbReference type="Pfam" id="PF05050">
    <property type="entry name" value="Methyltransf_21"/>
    <property type="match status" value="1"/>
</dbReference>
<dbReference type="STRING" id="31234.E3LLR1"/>
<dbReference type="HOGENOM" id="CLU_054633_2_0_1"/>
<dbReference type="OMA" id="IDICQIN"/>
<dbReference type="PANTHER" id="PTHR22989">
    <property type="entry name" value="UNCHARACTERIZED DUF13 C.ELEGANS"/>
    <property type="match status" value="1"/>
</dbReference>
<gene>
    <name evidence="1" type="ORF">FL82_04483</name>
</gene>
<evidence type="ECO:0000313" key="2">
    <source>
        <dbReference type="Proteomes" id="UP000216624"/>
    </source>
</evidence>
<organism evidence="1 2">
    <name type="scientific">Caenorhabditis remanei</name>
    <name type="common">Caenorhabditis vulgaris</name>
    <dbReference type="NCBI Taxonomy" id="31234"/>
    <lineage>
        <taxon>Eukaryota</taxon>
        <taxon>Metazoa</taxon>
        <taxon>Ecdysozoa</taxon>
        <taxon>Nematoda</taxon>
        <taxon>Chromadorea</taxon>
        <taxon>Rhabditida</taxon>
        <taxon>Rhabditina</taxon>
        <taxon>Rhabditomorpha</taxon>
        <taxon>Rhabditoidea</taxon>
        <taxon>Rhabditidae</taxon>
        <taxon>Peloderinae</taxon>
        <taxon>Caenorhabditis</taxon>
    </lineage>
</organism>
<reference evidence="1" key="1">
    <citation type="submission" date="2017-08" db="EMBL/GenBank/DDBJ databases">
        <authorList>
            <person name="de Groot N.N."/>
        </authorList>
    </citation>
    <scope>NUCLEOTIDE SEQUENCE [LARGE SCALE GENOMIC DNA]</scope>
    <source>
        <strain evidence="1">PX439</strain>
    </source>
</reference>
<dbReference type="OrthoDB" id="5775722at2759"/>
<dbReference type="PANTHER" id="PTHR22989:SF15">
    <property type="entry name" value="METHYLTRANSFERASE FKBM DOMAIN-CONTAINING PROTEIN"/>
    <property type="match status" value="1"/>
</dbReference>